<proteinExistence type="predicted"/>
<dbReference type="InterPro" id="IPR053169">
    <property type="entry name" value="MUG_Protein"/>
</dbReference>
<organism evidence="2 3">
    <name type="scientific">Sphingobacterium arenae</name>
    <dbReference type="NCBI Taxonomy" id="1280598"/>
    <lineage>
        <taxon>Bacteria</taxon>
        <taxon>Pseudomonadati</taxon>
        <taxon>Bacteroidota</taxon>
        <taxon>Sphingobacteriia</taxon>
        <taxon>Sphingobacteriales</taxon>
        <taxon>Sphingobacteriaceae</taxon>
        <taxon>Sphingobacterium</taxon>
    </lineage>
</organism>
<dbReference type="PROSITE" id="PS51257">
    <property type="entry name" value="PROKAR_LIPOPROTEIN"/>
    <property type="match status" value="1"/>
</dbReference>
<keyword evidence="1" id="KW-0732">Signal</keyword>
<dbReference type="PANTHER" id="PTHR47791:SF3">
    <property type="entry name" value="MEIOTICALLY UP-REGULATED GENE 191 PROTEIN"/>
    <property type="match status" value="1"/>
</dbReference>
<dbReference type="EMBL" id="JACNYK010000003">
    <property type="protein sequence ID" value="MBD1426392.1"/>
    <property type="molecule type" value="Genomic_DNA"/>
</dbReference>
<dbReference type="InterPro" id="IPR008928">
    <property type="entry name" value="6-hairpin_glycosidase_sf"/>
</dbReference>
<dbReference type="PANTHER" id="PTHR47791">
    <property type="entry name" value="MEIOTICALLY UP-REGULATED GENE 191 PROTEIN"/>
    <property type="match status" value="1"/>
</dbReference>
<feature type="chain" id="PRO_5046736333" evidence="1">
    <location>
        <begin position="24"/>
        <end position="400"/>
    </location>
</feature>
<comment type="caution">
    <text evidence="2">The sequence shown here is derived from an EMBL/GenBank/DDBJ whole genome shotgun (WGS) entry which is preliminary data.</text>
</comment>
<evidence type="ECO:0000256" key="1">
    <source>
        <dbReference type="SAM" id="SignalP"/>
    </source>
</evidence>
<keyword evidence="3" id="KW-1185">Reference proteome</keyword>
<reference evidence="2 3" key="1">
    <citation type="submission" date="2020-08" db="EMBL/GenBank/DDBJ databases">
        <title>Sphingobacterium sp. DN00404 isolated from aquaculture water.</title>
        <authorList>
            <person name="Zhang M."/>
        </authorList>
    </citation>
    <scope>NUCLEOTIDE SEQUENCE [LARGE SCALE GENOMIC DNA]</scope>
    <source>
        <strain evidence="2 3">KCTC 32294</strain>
    </source>
</reference>
<evidence type="ECO:0000313" key="3">
    <source>
        <dbReference type="Proteomes" id="UP000606494"/>
    </source>
</evidence>
<dbReference type="Pfam" id="PF03663">
    <property type="entry name" value="Glyco_hydro_76"/>
    <property type="match status" value="1"/>
</dbReference>
<dbReference type="SUPFAM" id="SSF48208">
    <property type="entry name" value="Six-hairpin glycosidases"/>
    <property type="match status" value="1"/>
</dbReference>
<accession>A0ABR7Y503</accession>
<evidence type="ECO:0000313" key="2">
    <source>
        <dbReference type="EMBL" id="MBD1426392.1"/>
    </source>
</evidence>
<dbReference type="InterPro" id="IPR014512">
    <property type="entry name" value="O_gly_hydro"/>
</dbReference>
<dbReference type="RefSeq" id="WP_190309555.1">
    <property type="nucleotide sequence ID" value="NZ_JACNYK010000003.1"/>
</dbReference>
<gene>
    <name evidence="2" type="ORF">H8B17_12430</name>
</gene>
<dbReference type="PIRSF" id="PIRSF021505">
    <property type="entry name" value="O_gly_hdrol"/>
    <property type="match status" value="1"/>
</dbReference>
<dbReference type="InterPro" id="IPR005198">
    <property type="entry name" value="Glyco_hydro_76"/>
</dbReference>
<feature type="signal peptide" evidence="1">
    <location>
        <begin position="1"/>
        <end position="23"/>
    </location>
</feature>
<dbReference type="Gene3D" id="1.50.10.20">
    <property type="match status" value="1"/>
</dbReference>
<protein>
    <submittedName>
        <fullName evidence="2">Alpha-1,6-mannanase</fullName>
    </submittedName>
</protein>
<name>A0ABR7Y503_9SPHI</name>
<dbReference type="Proteomes" id="UP000606494">
    <property type="component" value="Unassembled WGS sequence"/>
</dbReference>
<sequence length="400" mass="45960">MKRNVIIPCLAVMVMLIASCTKYDDTYTPSPSAKDNFYAVDWTAAADSSTNSFFDRYWNTTSHVFNNTYDAQVAWNDYWPEAHGLDVLVDAYVRTNDDKFKQAIFDFYEGVRIKNWYSNTWENEYYDDMGWHGLAHMRALEVTNDQRYAESSKNLWRWITEGWTDYEGGGIKWRKPSDNLGEAKGIPANGPAAIIAARRYVKYPEESHGGFNNLEWAQRIYDWMKYNRTILSSGRVFEHLDNTNNDFSYNVGTYIGAALELYDITGDKIYLDDAIKATNYHITYNVDKSYGVLTDYGEQPGGGSGHDVNLFKGIFIRYFTLLIQHPDLPTADRDRYIEFITNNAEYLWMAGTQKSPDIKFSYSWWKNPGDAETWGDLRSALSGAMLMEAMAILKGDGLID</sequence>